<accession>A0ABW8YSW2</accession>
<dbReference type="EMBL" id="JBELQC010000002">
    <property type="protein sequence ID" value="MFL9842250.1"/>
    <property type="molecule type" value="Genomic_DNA"/>
</dbReference>
<gene>
    <name evidence="1" type="ORF">ABS767_14870</name>
</gene>
<evidence type="ECO:0000313" key="2">
    <source>
        <dbReference type="Proteomes" id="UP001629244"/>
    </source>
</evidence>
<dbReference type="Proteomes" id="UP001629244">
    <property type="component" value="Unassembled WGS sequence"/>
</dbReference>
<dbReference type="RefSeq" id="WP_408079715.1">
    <property type="nucleotide sequence ID" value="NZ_JBELQC010000002.1"/>
</dbReference>
<evidence type="ECO:0000313" key="1">
    <source>
        <dbReference type="EMBL" id="MFL9842250.1"/>
    </source>
</evidence>
<proteinExistence type="predicted"/>
<sequence length="136" mass="15574">MWIEDGRSWRSLAAVPGQYDIARDEESGVLRISAVGMQHADQVGRYLDVLERIVQETRARFGRIRVLSDLRNAPVRTQEAADRMREGNLRLYRSGDRVALIVETSLLKMQLRRTLIDCQNIFVSPNAAETWLMATD</sequence>
<organism evidence="1 2">
    <name type="scientific">Sphingomonas plantiphila</name>
    <dbReference type="NCBI Taxonomy" id="3163295"/>
    <lineage>
        <taxon>Bacteria</taxon>
        <taxon>Pseudomonadati</taxon>
        <taxon>Pseudomonadota</taxon>
        <taxon>Alphaproteobacteria</taxon>
        <taxon>Sphingomonadales</taxon>
        <taxon>Sphingomonadaceae</taxon>
        <taxon>Sphingomonas</taxon>
    </lineage>
</organism>
<reference evidence="1 2" key="1">
    <citation type="submission" date="2024-06" db="EMBL/GenBank/DDBJ databases">
        <authorList>
            <person name="Kaempfer P."/>
            <person name="Viver T."/>
        </authorList>
    </citation>
    <scope>NUCLEOTIDE SEQUENCE [LARGE SCALE GENOMIC DNA]</scope>
    <source>
        <strain evidence="1 2">ST-64</strain>
    </source>
</reference>
<protein>
    <recommendedName>
        <fullName evidence="3">STAS/SEC14 domain-containing protein</fullName>
    </recommendedName>
</protein>
<name>A0ABW8YSW2_9SPHN</name>
<keyword evidence="2" id="KW-1185">Reference proteome</keyword>
<comment type="caution">
    <text evidence="1">The sequence shown here is derived from an EMBL/GenBank/DDBJ whole genome shotgun (WGS) entry which is preliminary data.</text>
</comment>
<evidence type="ECO:0008006" key="3">
    <source>
        <dbReference type="Google" id="ProtNLM"/>
    </source>
</evidence>